<dbReference type="SMART" id="SM01121">
    <property type="entry name" value="Dak1_2"/>
    <property type="match status" value="1"/>
</dbReference>
<dbReference type="InterPro" id="IPR033470">
    <property type="entry name" value="FakA-like_C"/>
</dbReference>
<accession>D5UGU7</accession>
<dbReference type="InterPro" id="IPR050270">
    <property type="entry name" value="DegV_domain_contain"/>
</dbReference>
<organism evidence="2 3">
    <name type="scientific">Cellulomonas flavigena (strain ATCC 482 / DSM 20109 / BCRC 11376 / JCM 18109 / NBRC 3775 / NCIMB 8073 / NRS 134)</name>
    <dbReference type="NCBI Taxonomy" id="446466"/>
    <lineage>
        <taxon>Bacteria</taxon>
        <taxon>Bacillati</taxon>
        <taxon>Actinomycetota</taxon>
        <taxon>Actinomycetes</taxon>
        <taxon>Micrococcales</taxon>
        <taxon>Cellulomonadaceae</taxon>
        <taxon>Cellulomonas</taxon>
    </lineage>
</organism>
<dbReference type="GO" id="GO:0004371">
    <property type="term" value="F:glycerone kinase activity"/>
    <property type="evidence" value="ECO:0007669"/>
    <property type="project" value="InterPro"/>
</dbReference>
<gene>
    <name evidence="2" type="ordered locus">Cfla_2305</name>
</gene>
<protein>
    <submittedName>
        <fullName evidence="2">Dak phosphatase</fullName>
    </submittedName>
</protein>
<dbReference type="Pfam" id="PF02734">
    <property type="entry name" value="Dak2"/>
    <property type="match status" value="1"/>
</dbReference>
<feature type="domain" description="DhaL" evidence="1">
    <location>
        <begin position="13"/>
        <end position="204"/>
    </location>
</feature>
<dbReference type="InterPro" id="IPR004007">
    <property type="entry name" value="DhaL_dom"/>
</dbReference>
<dbReference type="GO" id="GO:0006071">
    <property type="term" value="P:glycerol metabolic process"/>
    <property type="evidence" value="ECO:0007669"/>
    <property type="project" value="InterPro"/>
</dbReference>
<dbReference type="HOGENOM" id="CLU_537149_0_0_11"/>
<sequence>MEVAAQHVVLDDHAVRAWATGALTACRAARELIDAVNVFPVPDADTGSNVALTLTGGVEALVAAPGGPGGLLTTFASGAARAARGNSGIILSQWLVGLADGLTDAPGGDATEVLVAGLERADRAARAAVPDPQEGTVLTVAREVAAHARRGVGAAAPAGVLAAATASARADLARLSAGHDVLRAARVVDAGACALLVVLDALVHTLATGTALTEADLDLGWLPRTAPEAVAGCAPALGGAFEVMVLVDAAWPGAGGLVAALQDVGDAVAVVDAGDCRHAHVHCDDPAAAIGLVPAEVRRQVVVRRVDEPAPAARGLVVLTRSPGLAAWYATCGAVTLVGPAPTAQQVRRAAVDTRAERAVVVAAGVPADDGSTQDGSVDVLAVAGDGPAVVTCLALVADPQVAPEAGLAALARLRHGTTADDVVDLAATLVADVPGAQGVTLVHGADVPPATTRAVADAVAAAHPQTEVVLAGPAVHAAWWVGVD</sequence>
<dbReference type="PANTHER" id="PTHR33434:SF4">
    <property type="entry name" value="PHOSPHATASE PROTEIN"/>
    <property type="match status" value="1"/>
</dbReference>
<evidence type="ECO:0000259" key="1">
    <source>
        <dbReference type="PROSITE" id="PS51480"/>
    </source>
</evidence>
<evidence type="ECO:0000313" key="2">
    <source>
        <dbReference type="EMBL" id="ADG75195.1"/>
    </source>
</evidence>
<dbReference type="PROSITE" id="PS51480">
    <property type="entry name" value="DHAL"/>
    <property type="match status" value="1"/>
</dbReference>
<dbReference type="Gene3D" id="1.25.40.340">
    <property type="match status" value="1"/>
</dbReference>
<evidence type="ECO:0000313" key="3">
    <source>
        <dbReference type="Proteomes" id="UP000000849"/>
    </source>
</evidence>
<dbReference type="EMBL" id="CP001964">
    <property type="protein sequence ID" value="ADG75195.1"/>
    <property type="molecule type" value="Genomic_DNA"/>
</dbReference>
<keyword evidence="3" id="KW-1185">Reference proteome</keyword>
<dbReference type="PANTHER" id="PTHR33434">
    <property type="entry name" value="DEGV DOMAIN-CONTAINING PROTEIN DR_1986-RELATED"/>
    <property type="match status" value="1"/>
</dbReference>
<name>D5UGU7_CELFN</name>
<reference evidence="2 3" key="1">
    <citation type="journal article" date="2010" name="Stand. Genomic Sci.">
        <title>Complete genome sequence of Cellulomonas flavigena type strain (134).</title>
        <authorList>
            <person name="Abt B."/>
            <person name="Foster B."/>
            <person name="Lapidus A."/>
            <person name="Clum A."/>
            <person name="Sun H."/>
            <person name="Pukall R."/>
            <person name="Lucas S."/>
            <person name="Glavina Del Rio T."/>
            <person name="Nolan M."/>
            <person name="Tice H."/>
            <person name="Cheng J.F."/>
            <person name="Pitluck S."/>
            <person name="Liolios K."/>
            <person name="Ivanova N."/>
            <person name="Mavromatis K."/>
            <person name="Ovchinnikova G."/>
            <person name="Pati A."/>
            <person name="Goodwin L."/>
            <person name="Chen A."/>
            <person name="Palaniappan K."/>
            <person name="Land M."/>
            <person name="Hauser L."/>
            <person name="Chang Y.J."/>
            <person name="Jeffries C.D."/>
            <person name="Rohde M."/>
            <person name="Goker M."/>
            <person name="Woyke T."/>
            <person name="Bristow J."/>
            <person name="Eisen J.A."/>
            <person name="Markowitz V."/>
            <person name="Hugenholtz P."/>
            <person name="Kyrpides N.C."/>
            <person name="Klenk H.P."/>
        </authorList>
    </citation>
    <scope>NUCLEOTIDE SEQUENCE [LARGE SCALE GENOMIC DNA]</scope>
    <source>
        <strain evidence="3">ATCC 482 / DSM 20109 / BCRC 11376 / JCM 18109 / NBRC 3775 / NCIMB 8073 / NRS 134</strain>
    </source>
</reference>
<dbReference type="AlphaFoldDB" id="D5UGU7"/>
<dbReference type="Proteomes" id="UP000000849">
    <property type="component" value="Chromosome"/>
</dbReference>
<dbReference type="KEGG" id="cfl:Cfla_2305"/>
<dbReference type="STRING" id="446466.Cfla_2305"/>
<dbReference type="SMART" id="SM01120">
    <property type="entry name" value="Dak2"/>
    <property type="match status" value="1"/>
</dbReference>
<proteinExistence type="predicted"/>
<dbReference type="RefSeq" id="WP_013117529.1">
    <property type="nucleotide sequence ID" value="NC_014151.1"/>
</dbReference>
<dbReference type="SUPFAM" id="SSF101473">
    <property type="entry name" value="DhaL-like"/>
    <property type="match status" value="1"/>
</dbReference>
<dbReference type="OrthoDB" id="9760324at2"/>
<dbReference type="eggNOG" id="COG1461">
    <property type="taxonomic scope" value="Bacteria"/>
</dbReference>
<dbReference type="InterPro" id="IPR036117">
    <property type="entry name" value="DhaL_dom_sf"/>
</dbReference>